<dbReference type="Proteomes" id="UP000000702">
    <property type="component" value="Unassembled WGS sequence"/>
</dbReference>
<evidence type="ECO:0000256" key="2">
    <source>
        <dbReference type="SAM" id="MobiDB-lite"/>
    </source>
</evidence>
<keyword evidence="1" id="KW-0175">Coiled coil</keyword>
<dbReference type="AlphaFoldDB" id="F9WAA1"/>
<evidence type="ECO:0000313" key="4">
    <source>
        <dbReference type="Proteomes" id="UP000000702"/>
    </source>
</evidence>
<feature type="region of interest" description="Disordered" evidence="2">
    <location>
        <begin position="745"/>
        <end position="777"/>
    </location>
</feature>
<reference evidence="3 4" key="2">
    <citation type="journal article" date="2012" name="Proc. Natl. Acad. Sci. U.S.A.">
        <title>Antigenic diversity is generated by distinct evolutionary mechanisms in African trypanosome species.</title>
        <authorList>
            <person name="Jackson A.P."/>
            <person name="Berry A."/>
            <person name="Aslett M."/>
            <person name="Allison H.C."/>
            <person name="Burton P."/>
            <person name="Vavrova-Anderson J."/>
            <person name="Brown R."/>
            <person name="Browne H."/>
            <person name="Corton N."/>
            <person name="Hauser H."/>
            <person name="Gamble J."/>
            <person name="Gilderthorp R."/>
            <person name="Marcello L."/>
            <person name="McQuillan J."/>
            <person name="Otto T.D."/>
            <person name="Quail M.A."/>
            <person name="Sanders M.J."/>
            <person name="van Tonder A."/>
            <person name="Ginger M.L."/>
            <person name="Field M.C."/>
            <person name="Barry J.D."/>
            <person name="Hertz-Fowler C."/>
            <person name="Berriman M."/>
        </authorList>
    </citation>
    <scope>NUCLEOTIDE SEQUENCE [LARGE SCALE GENOMIC DNA]</scope>
    <source>
        <strain evidence="3 4">IL3000</strain>
    </source>
</reference>
<organism evidence="3 4">
    <name type="scientific">Trypanosoma congolense (strain IL3000)</name>
    <dbReference type="NCBI Taxonomy" id="1068625"/>
    <lineage>
        <taxon>Eukaryota</taxon>
        <taxon>Discoba</taxon>
        <taxon>Euglenozoa</taxon>
        <taxon>Kinetoplastea</taxon>
        <taxon>Metakinetoplastina</taxon>
        <taxon>Trypanosomatida</taxon>
        <taxon>Trypanosomatidae</taxon>
        <taxon>Trypanosoma</taxon>
        <taxon>Nannomonas</taxon>
    </lineage>
</organism>
<reference evidence="4" key="1">
    <citation type="submission" date="2011-07" db="EMBL/GenBank/DDBJ databases">
        <title>Divergent evolution of antigenic variation in African trypanosomes.</title>
        <authorList>
            <person name="Jackson A.P."/>
            <person name="Berry A."/>
            <person name="Allison H.C."/>
            <person name="Burton P."/>
            <person name="Anderson J."/>
            <person name="Aslett M."/>
            <person name="Brown R."/>
            <person name="Corton N."/>
            <person name="Harris D."/>
            <person name="Hauser H."/>
            <person name="Gamble J."/>
            <person name="Gilderthorp R."/>
            <person name="McQuillan J."/>
            <person name="Quail M.A."/>
            <person name="Sanders M."/>
            <person name="Van Tonder A."/>
            <person name="Ginger M.L."/>
            <person name="Donelson J.E."/>
            <person name="Field M.C."/>
            <person name="Barry J.D."/>
            <person name="Berriman M."/>
            <person name="Hertz-Fowler C."/>
        </authorList>
    </citation>
    <scope>NUCLEOTIDE SEQUENCE [LARGE SCALE GENOMIC DNA]</scope>
    <source>
        <strain evidence="4">IL3000</strain>
    </source>
</reference>
<evidence type="ECO:0000313" key="3">
    <source>
        <dbReference type="EMBL" id="CCD14157.1"/>
    </source>
</evidence>
<name>F9WAA1_TRYCI</name>
<evidence type="ECO:0000256" key="1">
    <source>
        <dbReference type="SAM" id="Coils"/>
    </source>
</evidence>
<accession>F9WAA1</accession>
<gene>
    <name evidence="3" type="ORF">TCIL3000_0_48170</name>
</gene>
<keyword evidence="4" id="KW-1185">Reference proteome</keyword>
<comment type="caution">
    <text evidence="3">The sequence shown here is derived from an EMBL/GenBank/DDBJ whole genome shotgun (WGS) entry which is preliminary data.</text>
</comment>
<dbReference type="PROSITE" id="PS50096">
    <property type="entry name" value="IQ"/>
    <property type="match status" value="1"/>
</dbReference>
<proteinExistence type="predicted"/>
<protein>
    <submittedName>
        <fullName evidence="3">WGS project CAEQ00000000 data, annotated contig 1950</fullName>
    </submittedName>
</protein>
<sequence length="1088" mass="118346">MCGACTDAGGSSLYDVTNTGGRCSSTFNEDGDGNVDVNDLSLLPSVRGPRNSRKLLQPTLGDDASAYCKQTTGSSHDSSCSSPPMSSELHPCMHSAYIDQSEEASKRIIHAAIAVRIAVEEACAPHSANSSLEVGNPIFTPSPDLLGSAITAVPADSAPSGDGVIMRDAGTSEVASGNDVPSDRNSADEAHLHGMALDVGTPLAVPGAGVSSCCLLMEGNTSMSTSKGNDVPHDPTFEEVKTTDVAVPISVLCPELSSEAREEVLRVCEEHKRKIAELSSSMEVMRRQAEGNTEQVKRGRYSHSVGCSYKRGIASPGSSLEAAAEGFDESQPVLTKLSNEPTLPSCNKALYGNSYRPTPRPSLKLEDGKPLMIEKDSKFFHFGDSSLSIIGKSEGGYAGGQSTGDRLLDADPTSAHFAAPKISESAASRGVQQTSRDLSLLMDTPESVPLSYHFPLKKKLSAERQLHLFNKLPEEPFPEVHRIVMKRMEQLVELERKPNVECFRSFPSASQGSNVPVNTGASGSLSVCSDSTVRHGQSVVSHVVLGDASPALARSKCEPSLSWMRQHFGLLGSTICRKILGSDTELSSGPVSVVKSANVKTQVSGVRPCVLSSMEDLHRRSNWLHVNTATLSMFVPLHIATVRLQRAIRGFSARRERGRRASAVERHIARLIVQEESAIEVQRWGRWVVSSKQVAMSRYARRQSKESLPGRNVHFYLAAFEDKTSELSTKSLVGETPVATASTALRDSRQTDSNPSKGNILHSTASTPECHAHSSSMRAAVLTTSQISNSMEQESATYSQDTVRRRCLMENKAAGVIARAFSMLMEKKRGSGEGEAQTLLHFVTGRMTFDDAFGGCGRSSRDTRCLSMEESEGSFCPESVYPVSPDRLSGDPYAGWEARVARLRSDGSIFTPLNGVKLSELNFLLEHRIEADTLRRLQQLEEAIEAEEEVKREEIMLSLLVLQRCLRGFLGRRRLAFRWKELKKGKLFSHRRARLLNPGGVRKASTSRALSVGGDNSGAETLSHSCELTEGLPIPESVAKALQESIQKRNPLMVTLTDEQRNARMRLVIMMQTLLRHKVSVIYVIDRY</sequence>
<dbReference type="EMBL" id="CAEQ01001408">
    <property type="protein sequence ID" value="CCD14157.1"/>
    <property type="molecule type" value="Genomic_DNA"/>
</dbReference>
<feature type="coiled-coil region" evidence="1">
    <location>
        <begin position="930"/>
        <end position="957"/>
    </location>
</feature>
<feature type="non-terminal residue" evidence="3">
    <location>
        <position position="1088"/>
    </location>
</feature>
<dbReference type="VEuPathDB" id="TriTrypDB:TcIL3000_0_48170"/>